<feature type="region of interest" description="Disordered" evidence="6">
    <location>
        <begin position="403"/>
        <end position="439"/>
    </location>
</feature>
<dbReference type="Pfam" id="PF00152">
    <property type="entry name" value="tRNA-synt_2"/>
    <property type="match status" value="1"/>
</dbReference>
<dbReference type="PANTHER" id="PTHR22594">
    <property type="entry name" value="ASPARTYL/LYSYL-TRNA SYNTHETASE"/>
    <property type="match status" value="1"/>
</dbReference>
<reference evidence="8" key="2">
    <citation type="journal article" date="2019" name="IMA Fungus">
        <title>Genome sequencing and comparison of five Tilletia species to identify candidate genes for the detection of regulated species infecting wheat.</title>
        <authorList>
            <person name="Nguyen H.D.T."/>
            <person name="Sultana T."/>
            <person name="Kesanakurti P."/>
            <person name="Hambleton S."/>
        </authorList>
    </citation>
    <scope>NUCLEOTIDE SEQUENCE</scope>
    <source>
        <strain evidence="8">DAOMC 236422</strain>
    </source>
</reference>
<dbReference type="InterPro" id="IPR002312">
    <property type="entry name" value="Asp/Asn-tRNA-synth_IIb"/>
</dbReference>
<accession>A0A8X7NG46</accession>
<dbReference type="InterPro" id="IPR012340">
    <property type="entry name" value="NA-bd_OB-fold"/>
</dbReference>
<dbReference type="PROSITE" id="PS50862">
    <property type="entry name" value="AA_TRNA_LIGASE_II"/>
    <property type="match status" value="1"/>
</dbReference>
<dbReference type="EMBL" id="LWDG02000008">
    <property type="protein sequence ID" value="KAE8271899.1"/>
    <property type="molecule type" value="Genomic_DNA"/>
</dbReference>
<dbReference type="Gene3D" id="2.40.50.140">
    <property type="entry name" value="Nucleic acid-binding proteins"/>
    <property type="match status" value="1"/>
</dbReference>
<feature type="domain" description="Aminoacyl-transfer RNA synthetases class-II family profile" evidence="7">
    <location>
        <begin position="242"/>
        <end position="653"/>
    </location>
</feature>
<feature type="compositionally biased region" description="Basic and acidic residues" evidence="6">
    <location>
        <begin position="418"/>
        <end position="439"/>
    </location>
</feature>
<feature type="compositionally biased region" description="Low complexity" evidence="6">
    <location>
        <begin position="406"/>
        <end position="416"/>
    </location>
</feature>
<sequence>MSLYAVRIAQGTLVRSSLRSSSCAHRLPVTLGLSALISPSSAARTPVKHARPHSTATKTEPLPPTLRELLRSHSKDSPGSIVEGQKHRVHAWVRFVRSHRKVSFLALTDGTLPADEVLQAVVPTEMLPQASPSSSTAEAATTSSESKSNTARRDGHRDGSHGTGTTLGPGTAVRLVGELVPSKGSGQAVELKVESLEVLGRCEAGTYPLAMPQQLTSETVRRLAHLRARTLRFAAVLRSRHALLRGLENYFDGHDFLRVTTPIMTSSDCEGAGEVFQVIADSDAAQVFAGQLSREGQESSGPISAVQIAKDLSGFFSSCSTYLTVSSQLHLEAITALAHPRTYTIAPAFRAEGSATSRHLSEFWMCEAEVAWIDANDTATPSKALEQTMSVCEASVKAALRTAVGSTSASPSPSSSDNGDRTRDSDFLHDASSRTSDDGKIEVDSLRHYADEDTAPWPRITYAQAIERLQQRHRADPSSAFFSIDPVWGQGLASEHERWLASEHGPWQDRSDFSQAPKGGPVFVTDFPAEVKAFYMRVNGDSSKASSDRTVACFDLLVPRVGELAGGSVREEREDVLRARMQEYGLSTHSKDPAEGEGDPFQEKQPVARNMDWYARDLRRYGCAPHGGFGIGVERLVSWATGTESVRDCITYPRTTGAVRF</sequence>
<keyword evidence="1" id="KW-0436">Ligase</keyword>
<dbReference type="GO" id="GO:0005524">
    <property type="term" value="F:ATP binding"/>
    <property type="evidence" value="ECO:0007669"/>
    <property type="project" value="UniProtKB-KW"/>
</dbReference>
<name>A0A8X7NG46_9BASI</name>
<dbReference type="GO" id="GO:0006421">
    <property type="term" value="P:asparaginyl-tRNA aminoacylation"/>
    <property type="evidence" value="ECO:0007669"/>
    <property type="project" value="TreeGrafter"/>
</dbReference>
<dbReference type="InterPro" id="IPR004364">
    <property type="entry name" value="Aa-tRNA-synt_II"/>
</dbReference>
<dbReference type="InterPro" id="IPR006195">
    <property type="entry name" value="aa-tRNA-synth_II"/>
</dbReference>
<reference evidence="8" key="1">
    <citation type="submission" date="2016-04" db="EMBL/GenBank/DDBJ databases">
        <authorList>
            <person name="Nguyen H.D."/>
            <person name="Samba Siva P."/>
            <person name="Cullis J."/>
            <person name="Levesque C.A."/>
            <person name="Hambleton S."/>
        </authorList>
    </citation>
    <scope>NUCLEOTIDE SEQUENCE</scope>
    <source>
        <strain evidence="8">DAOMC 236422</strain>
    </source>
</reference>
<dbReference type="SUPFAM" id="SSF50249">
    <property type="entry name" value="Nucleic acid-binding proteins"/>
    <property type="match status" value="1"/>
</dbReference>
<evidence type="ECO:0000313" key="9">
    <source>
        <dbReference type="Proteomes" id="UP000078113"/>
    </source>
</evidence>
<keyword evidence="5" id="KW-0030">Aminoacyl-tRNA synthetase</keyword>
<feature type="region of interest" description="Disordered" evidence="6">
    <location>
        <begin position="126"/>
        <end position="170"/>
    </location>
</feature>
<comment type="caution">
    <text evidence="8">The sequence shown here is derived from an EMBL/GenBank/DDBJ whole genome shotgun (WGS) entry which is preliminary data.</text>
</comment>
<evidence type="ECO:0000256" key="2">
    <source>
        <dbReference type="ARBA" id="ARBA00022741"/>
    </source>
</evidence>
<evidence type="ECO:0000256" key="1">
    <source>
        <dbReference type="ARBA" id="ARBA00022598"/>
    </source>
</evidence>
<dbReference type="PRINTS" id="PR01042">
    <property type="entry name" value="TRNASYNTHASP"/>
</dbReference>
<evidence type="ECO:0000313" key="8">
    <source>
        <dbReference type="EMBL" id="KAE8271899.1"/>
    </source>
</evidence>
<keyword evidence="4" id="KW-0648">Protein biosynthesis</keyword>
<keyword evidence="2" id="KW-0547">Nucleotide-binding</keyword>
<dbReference type="InterPro" id="IPR045864">
    <property type="entry name" value="aa-tRNA-synth_II/BPL/LPL"/>
</dbReference>
<keyword evidence="3" id="KW-0067">ATP-binding</keyword>
<organism evidence="8 9">
    <name type="scientific">Tilletia walkeri</name>
    <dbReference type="NCBI Taxonomy" id="117179"/>
    <lineage>
        <taxon>Eukaryota</taxon>
        <taxon>Fungi</taxon>
        <taxon>Dikarya</taxon>
        <taxon>Basidiomycota</taxon>
        <taxon>Ustilaginomycotina</taxon>
        <taxon>Exobasidiomycetes</taxon>
        <taxon>Tilletiales</taxon>
        <taxon>Tilletiaceae</taxon>
        <taxon>Tilletia</taxon>
    </lineage>
</organism>
<gene>
    <name evidence="8" type="ORF">A4X09_0g429</name>
</gene>
<evidence type="ECO:0000256" key="4">
    <source>
        <dbReference type="ARBA" id="ARBA00022917"/>
    </source>
</evidence>
<dbReference type="Gene3D" id="3.30.930.10">
    <property type="entry name" value="Bira Bifunctional Protein, Domain 2"/>
    <property type="match status" value="1"/>
</dbReference>
<dbReference type="AlphaFoldDB" id="A0A8X7NG46"/>
<dbReference type="Proteomes" id="UP000078113">
    <property type="component" value="Unassembled WGS sequence"/>
</dbReference>
<proteinExistence type="predicted"/>
<dbReference type="GO" id="GO:0005739">
    <property type="term" value="C:mitochondrion"/>
    <property type="evidence" value="ECO:0007669"/>
    <property type="project" value="TreeGrafter"/>
</dbReference>
<keyword evidence="9" id="KW-1185">Reference proteome</keyword>
<feature type="compositionally biased region" description="Basic and acidic residues" evidence="6">
    <location>
        <begin position="151"/>
        <end position="160"/>
    </location>
</feature>
<dbReference type="PANTHER" id="PTHR22594:SF34">
    <property type="entry name" value="ASPARAGINE--TRNA LIGASE, MITOCHONDRIAL-RELATED"/>
    <property type="match status" value="1"/>
</dbReference>
<dbReference type="SUPFAM" id="SSF55681">
    <property type="entry name" value="Class II aaRS and biotin synthetases"/>
    <property type="match status" value="1"/>
</dbReference>
<protein>
    <recommendedName>
        <fullName evidence="7">Aminoacyl-transfer RNA synthetases class-II family profile domain-containing protein</fullName>
    </recommendedName>
</protein>
<evidence type="ECO:0000259" key="7">
    <source>
        <dbReference type="PROSITE" id="PS50862"/>
    </source>
</evidence>
<dbReference type="GO" id="GO:0004816">
    <property type="term" value="F:asparagine-tRNA ligase activity"/>
    <property type="evidence" value="ECO:0007669"/>
    <property type="project" value="TreeGrafter"/>
</dbReference>
<evidence type="ECO:0000256" key="6">
    <source>
        <dbReference type="SAM" id="MobiDB-lite"/>
    </source>
</evidence>
<evidence type="ECO:0000256" key="5">
    <source>
        <dbReference type="ARBA" id="ARBA00023146"/>
    </source>
</evidence>
<evidence type="ECO:0000256" key="3">
    <source>
        <dbReference type="ARBA" id="ARBA00022840"/>
    </source>
</evidence>
<feature type="compositionally biased region" description="Low complexity" evidence="6">
    <location>
        <begin position="130"/>
        <end position="149"/>
    </location>
</feature>